<protein>
    <submittedName>
        <fullName evidence="1">Uncharacterized protein</fullName>
    </submittedName>
</protein>
<reference evidence="1 2" key="1">
    <citation type="submission" date="2018-07" db="EMBL/GenBank/DDBJ databases">
        <title>Genomic Encyclopedia of Type Strains, Phase III (KMG-III): the genomes of soil and plant-associated and newly described type strains.</title>
        <authorList>
            <person name="Whitman W."/>
        </authorList>
    </citation>
    <scope>NUCLEOTIDE SEQUENCE [LARGE SCALE GENOMIC DNA]</scope>
    <source>
        <strain evidence="1 2">CECT 7287</strain>
    </source>
</reference>
<dbReference type="Proteomes" id="UP000256977">
    <property type="component" value="Unassembled WGS sequence"/>
</dbReference>
<accession>A0A3D9KL12</accession>
<proteinExistence type="predicted"/>
<evidence type="ECO:0000313" key="1">
    <source>
        <dbReference type="EMBL" id="RED86594.1"/>
    </source>
</evidence>
<dbReference type="AlphaFoldDB" id="A0A3D9KL12"/>
<dbReference type="RefSeq" id="WP_116059698.1">
    <property type="nucleotide sequence ID" value="NZ_QRDZ01000003.1"/>
</dbReference>
<name>A0A3D9KL12_9BACL</name>
<organism evidence="1 2">
    <name type="scientific">Cohnella phaseoli</name>
    <dbReference type="NCBI Taxonomy" id="456490"/>
    <lineage>
        <taxon>Bacteria</taxon>
        <taxon>Bacillati</taxon>
        <taxon>Bacillota</taxon>
        <taxon>Bacilli</taxon>
        <taxon>Bacillales</taxon>
        <taxon>Paenibacillaceae</taxon>
        <taxon>Cohnella</taxon>
    </lineage>
</organism>
<dbReference type="OrthoDB" id="2678247at2"/>
<keyword evidence="2" id="KW-1185">Reference proteome</keyword>
<comment type="caution">
    <text evidence="1">The sequence shown here is derived from an EMBL/GenBank/DDBJ whole genome shotgun (WGS) entry which is preliminary data.</text>
</comment>
<evidence type="ECO:0000313" key="2">
    <source>
        <dbReference type="Proteomes" id="UP000256977"/>
    </source>
</evidence>
<dbReference type="EMBL" id="QRDZ01000003">
    <property type="protein sequence ID" value="RED86594.1"/>
    <property type="molecule type" value="Genomic_DNA"/>
</dbReference>
<gene>
    <name evidence="1" type="ORF">DFP98_103449</name>
</gene>
<sequence length="170" mass="19293">MVNKLLISIVAVLFGIMSFGSITANTGEYTPVPVDESTRVAYVDAIYRADGDCYIDADFIEWYEGEAANRIFREREADSGMDEAPDGYYIVNDDQAIERLKLAPDVKVLMQIYDRTDDIAEADVVWNEQIALDKFISLMTDNGEMNLRDYPYHLTIEDGVITKIVQQFIP</sequence>